<dbReference type="AlphaFoldDB" id="A0AAF0C8S1"/>
<dbReference type="RefSeq" id="WP_044841901.1">
    <property type="nucleotide sequence ID" value="NZ_CP059733.1"/>
</dbReference>
<dbReference type="EMBL" id="CP059733">
    <property type="protein sequence ID" value="WDE06732.1"/>
    <property type="molecule type" value="Genomic_DNA"/>
</dbReference>
<reference evidence="2 3" key="2">
    <citation type="journal article" date="2022" name="Mar. Drugs">
        <title>Bioassay-Guided Fractionation Leads to the Detection of Cholic Acid Generated by the Rare Thalassomonas sp.</title>
        <authorList>
            <person name="Pheiffer F."/>
            <person name="Schneider Y.K."/>
            <person name="Hansen E.H."/>
            <person name="Andersen J.H."/>
            <person name="Isaksson J."/>
            <person name="Busche T."/>
            <person name="R C."/>
            <person name="Kalinowski J."/>
            <person name="Zyl L.V."/>
            <person name="Trindade M."/>
        </authorList>
    </citation>
    <scope>NUCLEOTIDE SEQUENCE [LARGE SCALE GENOMIC DNA]</scope>
    <source>
        <strain evidence="2 3">XOM25</strain>
    </source>
</reference>
<dbReference type="KEGG" id="tvd:SG34_007460"/>
<keyword evidence="3" id="KW-1185">Reference proteome</keyword>
<keyword evidence="1" id="KW-0812">Transmembrane</keyword>
<organism evidence="2 3">
    <name type="scientific">Thalassomonas viridans</name>
    <dbReference type="NCBI Taxonomy" id="137584"/>
    <lineage>
        <taxon>Bacteria</taxon>
        <taxon>Pseudomonadati</taxon>
        <taxon>Pseudomonadota</taxon>
        <taxon>Gammaproteobacteria</taxon>
        <taxon>Alteromonadales</taxon>
        <taxon>Colwelliaceae</taxon>
        <taxon>Thalassomonas</taxon>
    </lineage>
</organism>
<accession>A0AAF0C8S1</accession>
<sequence length="89" mass="10011">MQVEILYVIVAVFCLFNLLVSVYIFKRDDLELFQKVVQTILVWLIPVLAGIGLWLFHRSNDEAIKPITGVGNYAKDDKAYTGTGNYGGD</sequence>
<evidence type="ECO:0000313" key="2">
    <source>
        <dbReference type="EMBL" id="WDE06732.1"/>
    </source>
</evidence>
<evidence type="ECO:0000313" key="3">
    <source>
        <dbReference type="Proteomes" id="UP000032352"/>
    </source>
</evidence>
<gene>
    <name evidence="2" type="ORF">SG34_007460</name>
</gene>
<protein>
    <submittedName>
        <fullName evidence="2">Uncharacterized protein</fullName>
    </submittedName>
</protein>
<name>A0AAF0C8S1_9GAMM</name>
<evidence type="ECO:0000256" key="1">
    <source>
        <dbReference type="SAM" id="Phobius"/>
    </source>
</evidence>
<proteinExistence type="predicted"/>
<reference evidence="2 3" key="1">
    <citation type="journal article" date="2015" name="Genome Announc.">
        <title>Draft Genome Sequences of Marine Isolates of Thalassomonas viridans and Thalassomonas actiniarum.</title>
        <authorList>
            <person name="Olonade I."/>
            <person name="van Zyl L.J."/>
            <person name="Trindade M."/>
        </authorList>
    </citation>
    <scope>NUCLEOTIDE SEQUENCE [LARGE SCALE GENOMIC DNA]</scope>
    <source>
        <strain evidence="2 3">XOM25</strain>
    </source>
</reference>
<dbReference type="Proteomes" id="UP000032352">
    <property type="component" value="Chromosome"/>
</dbReference>
<keyword evidence="1" id="KW-1133">Transmembrane helix</keyword>
<feature type="transmembrane region" description="Helical" evidence="1">
    <location>
        <begin position="37"/>
        <end position="56"/>
    </location>
</feature>
<feature type="transmembrane region" description="Helical" evidence="1">
    <location>
        <begin position="6"/>
        <end position="25"/>
    </location>
</feature>
<keyword evidence="1" id="KW-0472">Membrane</keyword>